<accession>A0A150L8F2</accession>
<dbReference type="OrthoDB" id="2629010at2"/>
<dbReference type="PATRIC" id="fig|46224.3.peg.2391"/>
<gene>
    <name evidence="1" type="ORF">B4102_2822</name>
</gene>
<evidence type="ECO:0000313" key="1">
    <source>
        <dbReference type="EMBL" id="KYD08545.1"/>
    </source>
</evidence>
<protein>
    <submittedName>
        <fullName evidence="1">Uncharacterized protein</fullName>
    </submittedName>
</protein>
<name>A0A150L8F2_9BACI</name>
<comment type="caution">
    <text evidence="1">The sequence shown here is derived from an EMBL/GenBank/DDBJ whole genome shotgun (WGS) entry which is preliminary data.</text>
</comment>
<dbReference type="Proteomes" id="UP000075666">
    <property type="component" value="Unassembled WGS sequence"/>
</dbReference>
<dbReference type="RefSeq" id="WP_066229857.1">
    <property type="nucleotide sequence ID" value="NZ_LQYN01000031.1"/>
</dbReference>
<sequence>MKNHKNPKYEIGDIVVVTKYGSVGKITNIKLIDGQYLYEVNDSGGLFKENGIMLLTDYKGELFDKEQIDIEYKFFFGDLVQVKGYKDELFKVVGFRTEIWRYQEDAWEDIIYELTRIHDGEWLEADEAELILIADSEHADAFLRKFGFVYPALKTNKPLLIPPPNEQLGHKIDCLLDKYNDYKTLYLMFHDENYVSTLRIIERQLLNLSYFLNGNLEKDNVDP</sequence>
<keyword evidence="2" id="KW-1185">Reference proteome</keyword>
<organism evidence="1 2">
    <name type="scientific">Heyndrickxia sporothermodurans</name>
    <dbReference type="NCBI Taxonomy" id="46224"/>
    <lineage>
        <taxon>Bacteria</taxon>
        <taxon>Bacillati</taxon>
        <taxon>Bacillota</taxon>
        <taxon>Bacilli</taxon>
        <taxon>Bacillales</taxon>
        <taxon>Bacillaceae</taxon>
        <taxon>Heyndrickxia</taxon>
    </lineage>
</organism>
<evidence type="ECO:0000313" key="2">
    <source>
        <dbReference type="Proteomes" id="UP000075666"/>
    </source>
</evidence>
<proteinExistence type="predicted"/>
<reference evidence="1 2" key="1">
    <citation type="submission" date="2016-01" db="EMBL/GenBank/DDBJ databases">
        <title>Genome Sequences of Twelve Sporeforming Bacillus Species Isolated from Foods.</title>
        <authorList>
            <person name="Berendsen E.M."/>
            <person name="Wells-Bennik M.H."/>
            <person name="Krawcyk A.O."/>
            <person name="De Jong A."/>
            <person name="Holsappel S."/>
            <person name="Eijlander R.T."/>
            <person name="Kuipers O.P."/>
        </authorList>
    </citation>
    <scope>NUCLEOTIDE SEQUENCE [LARGE SCALE GENOMIC DNA]</scope>
    <source>
        <strain evidence="1 2">B4102</strain>
    </source>
</reference>
<dbReference type="EMBL" id="LQYN01000031">
    <property type="protein sequence ID" value="KYD08545.1"/>
    <property type="molecule type" value="Genomic_DNA"/>
</dbReference>
<dbReference type="AlphaFoldDB" id="A0A150L8F2"/>